<dbReference type="PANTHER" id="PTHR10795">
    <property type="entry name" value="PROPROTEIN CONVERTASE SUBTILISIN/KEXIN"/>
    <property type="match status" value="1"/>
</dbReference>
<feature type="active site" description="Charge relay system" evidence="7 8">
    <location>
        <position position="185"/>
    </location>
</feature>
<dbReference type="Gene3D" id="3.40.50.200">
    <property type="entry name" value="Peptidase S8/S53 domain"/>
    <property type="match status" value="2"/>
</dbReference>
<feature type="active site" description="Charge relay system" evidence="7 8">
    <location>
        <position position="564"/>
    </location>
</feature>
<comment type="caution">
    <text evidence="14">The sequence shown here is derived from an EMBL/GenBank/DDBJ whole genome shotgun (WGS) entry which is preliminary data.</text>
</comment>
<dbReference type="InterPro" id="IPR000209">
    <property type="entry name" value="Peptidase_S8/S53_dom"/>
</dbReference>
<dbReference type="Proteomes" id="UP001558713">
    <property type="component" value="Unassembled WGS sequence"/>
</dbReference>
<sequence>MGRVMFVNFGFLLLVISFVFLSNNTLGQQQDDDDDSAVYIVTLKQPSIVHHFEEQELKQIRHKHKKSKLKPTLQPRNNSRKHHGKSVRPSISQNHDSFLKKTLKGEKYIKLYSYHYLINGFAVFVSSQQAEKLSMRREVSNIVLDFSVRTATTYTPQFMGLPEGAWIKEGGFEVAGEGIIIGLIDTGIDPNHPSFSENDINSHHSYPTPKHFSGVCEVTPDFPSGSCNKKLIGARHFAQSAITRGVFNSSEDYASPFDRDGHGTHTASIAAGNHGVPVIVSNHNFGNASGIAPRAFISVYKALYKSFGGFAADVVAAIDQAAQDGVDILSLSITPNRKPPGVATFFNPIDMAILSAAKTGIFVVQAAGNTGPSPKSMSSFSPWIFTVGASSHDRVYSNSLTLGNNVTIPGLGFATPTDDGKMFKMISAFHALNNSTSLDKDIYINPTPMDMPGIIIPSAEDSKILLKYYNNSIQRDGTTKEIVGFGAVAAIEGGLNANFSNRAPKVMYYSARGPDPEDNSFNDADILKPNLIAPGDSIWGAWSSASTDSTEFEGEKFAMMSGTSMAVPHVTGVAALIKQTYPQFSPSAIASALSNNRDSLR</sequence>
<dbReference type="PROSITE" id="PS51892">
    <property type="entry name" value="SUBTILASE"/>
    <property type="match status" value="1"/>
</dbReference>
<feature type="domain" description="Inhibitor I9" evidence="13">
    <location>
        <begin position="38"/>
        <end position="150"/>
    </location>
</feature>
<evidence type="ECO:0000256" key="10">
    <source>
        <dbReference type="SAM" id="MobiDB-lite"/>
    </source>
</evidence>
<keyword evidence="3 11" id="KW-0732">Signal</keyword>
<protein>
    <submittedName>
        <fullName evidence="14">Subtilisin-like protease SBT2.2</fullName>
    </submittedName>
</protein>
<evidence type="ECO:0000256" key="5">
    <source>
        <dbReference type="ARBA" id="ARBA00022825"/>
    </source>
</evidence>
<dbReference type="PROSITE" id="PS00136">
    <property type="entry name" value="SUBTILASE_ASP"/>
    <property type="match status" value="1"/>
</dbReference>
<dbReference type="PRINTS" id="PR00723">
    <property type="entry name" value="SUBTILISIN"/>
</dbReference>
<feature type="active site" description="Charge relay system" evidence="7 8">
    <location>
        <position position="262"/>
    </location>
</feature>
<keyword evidence="15" id="KW-1185">Reference proteome</keyword>
<gene>
    <name evidence="14" type="ORF">V5N11_011463</name>
</gene>
<evidence type="ECO:0000313" key="14">
    <source>
        <dbReference type="EMBL" id="KAL1214946.1"/>
    </source>
</evidence>
<dbReference type="CDD" id="cd04852">
    <property type="entry name" value="Peptidases_S8_3"/>
    <property type="match status" value="1"/>
</dbReference>
<comment type="similarity">
    <text evidence="1 8 9">Belongs to the peptidase S8 family.</text>
</comment>
<evidence type="ECO:0000256" key="7">
    <source>
        <dbReference type="PIRSR" id="PIRSR615500-1"/>
    </source>
</evidence>
<evidence type="ECO:0000313" key="15">
    <source>
        <dbReference type="Proteomes" id="UP001558713"/>
    </source>
</evidence>
<dbReference type="InterPro" id="IPR036852">
    <property type="entry name" value="Peptidase_S8/S53_dom_sf"/>
</dbReference>
<keyword evidence="4 8" id="KW-0378">Hydrolase</keyword>
<dbReference type="InterPro" id="IPR010259">
    <property type="entry name" value="S8pro/Inhibitor_I9"/>
</dbReference>
<evidence type="ECO:0000256" key="1">
    <source>
        <dbReference type="ARBA" id="ARBA00011073"/>
    </source>
</evidence>
<evidence type="ECO:0000259" key="13">
    <source>
        <dbReference type="Pfam" id="PF05922"/>
    </source>
</evidence>
<dbReference type="EMBL" id="JBANAX010000294">
    <property type="protein sequence ID" value="KAL1214946.1"/>
    <property type="molecule type" value="Genomic_DNA"/>
</dbReference>
<dbReference type="InterPro" id="IPR037045">
    <property type="entry name" value="S8pro/Inhibitor_I9_sf"/>
</dbReference>
<dbReference type="InterPro" id="IPR045051">
    <property type="entry name" value="SBT"/>
</dbReference>
<keyword evidence="6" id="KW-0325">Glycoprotein</keyword>
<dbReference type="Pfam" id="PF05922">
    <property type="entry name" value="Inhibitor_I9"/>
    <property type="match status" value="1"/>
</dbReference>
<dbReference type="Gene3D" id="3.30.70.80">
    <property type="entry name" value="Peptidase S8 propeptide/proteinase inhibitor I9"/>
    <property type="match status" value="1"/>
</dbReference>
<dbReference type="InterPro" id="IPR015500">
    <property type="entry name" value="Peptidase_S8_subtilisin-rel"/>
</dbReference>
<keyword evidence="2 8" id="KW-0645">Protease</keyword>
<feature type="chain" id="PRO_5044832534" evidence="11">
    <location>
        <begin position="28"/>
        <end position="601"/>
    </location>
</feature>
<feature type="signal peptide" evidence="11">
    <location>
        <begin position="1"/>
        <end position="27"/>
    </location>
</feature>
<dbReference type="GO" id="GO:0004252">
    <property type="term" value="F:serine-type endopeptidase activity"/>
    <property type="evidence" value="ECO:0007669"/>
    <property type="project" value="UniProtKB-UniRule"/>
</dbReference>
<evidence type="ECO:0000256" key="9">
    <source>
        <dbReference type="RuleBase" id="RU003355"/>
    </source>
</evidence>
<evidence type="ECO:0000256" key="6">
    <source>
        <dbReference type="ARBA" id="ARBA00023180"/>
    </source>
</evidence>
<dbReference type="AlphaFoldDB" id="A0ABD1B7M8"/>
<feature type="compositionally biased region" description="Basic residues" evidence="10">
    <location>
        <begin position="60"/>
        <end position="69"/>
    </location>
</feature>
<feature type="region of interest" description="Disordered" evidence="10">
    <location>
        <begin position="60"/>
        <end position="92"/>
    </location>
</feature>
<evidence type="ECO:0000256" key="8">
    <source>
        <dbReference type="PROSITE-ProRule" id="PRU01240"/>
    </source>
</evidence>
<keyword evidence="5 8" id="KW-0720">Serine protease</keyword>
<evidence type="ECO:0000256" key="2">
    <source>
        <dbReference type="ARBA" id="ARBA00022670"/>
    </source>
</evidence>
<dbReference type="GO" id="GO:0006508">
    <property type="term" value="P:proteolysis"/>
    <property type="evidence" value="ECO:0007669"/>
    <property type="project" value="UniProtKB-KW"/>
</dbReference>
<dbReference type="Pfam" id="PF00082">
    <property type="entry name" value="Peptidase_S8"/>
    <property type="match status" value="1"/>
</dbReference>
<evidence type="ECO:0000256" key="11">
    <source>
        <dbReference type="SAM" id="SignalP"/>
    </source>
</evidence>
<accession>A0ABD1B7M8</accession>
<dbReference type="InterPro" id="IPR023827">
    <property type="entry name" value="Peptidase_S8_Asp-AS"/>
</dbReference>
<feature type="domain" description="Peptidase S8/S53" evidence="12">
    <location>
        <begin position="176"/>
        <end position="596"/>
    </location>
</feature>
<evidence type="ECO:0000259" key="12">
    <source>
        <dbReference type="Pfam" id="PF00082"/>
    </source>
</evidence>
<evidence type="ECO:0000256" key="3">
    <source>
        <dbReference type="ARBA" id="ARBA00022729"/>
    </source>
</evidence>
<reference evidence="14 15" key="1">
    <citation type="submission" date="2024-04" db="EMBL/GenBank/DDBJ databases">
        <title>Genome assembly C_amara_ONT_v2.</title>
        <authorList>
            <person name="Yant L."/>
            <person name="Moore C."/>
            <person name="Slenker M."/>
        </authorList>
    </citation>
    <scope>NUCLEOTIDE SEQUENCE [LARGE SCALE GENOMIC DNA]</scope>
    <source>
        <tissue evidence="14">Leaf</tissue>
    </source>
</reference>
<dbReference type="InterPro" id="IPR023828">
    <property type="entry name" value="Peptidase_S8_Ser-AS"/>
</dbReference>
<name>A0ABD1B7M8_CARAN</name>
<organism evidence="14 15">
    <name type="scientific">Cardamine amara subsp. amara</name>
    <dbReference type="NCBI Taxonomy" id="228776"/>
    <lineage>
        <taxon>Eukaryota</taxon>
        <taxon>Viridiplantae</taxon>
        <taxon>Streptophyta</taxon>
        <taxon>Embryophyta</taxon>
        <taxon>Tracheophyta</taxon>
        <taxon>Spermatophyta</taxon>
        <taxon>Magnoliopsida</taxon>
        <taxon>eudicotyledons</taxon>
        <taxon>Gunneridae</taxon>
        <taxon>Pentapetalae</taxon>
        <taxon>rosids</taxon>
        <taxon>malvids</taxon>
        <taxon>Brassicales</taxon>
        <taxon>Brassicaceae</taxon>
        <taxon>Cardamineae</taxon>
        <taxon>Cardamine</taxon>
    </lineage>
</organism>
<dbReference type="SUPFAM" id="SSF52743">
    <property type="entry name" value="Subtilisin-like"/>
    <property type="match status" value="1"/>
</dbReference>
<dbReference type="InterPro" id="IPR034197">
    <property type="entry name" value="Peptidases_S8_3"/>
</dbReference>
<evidence type="ECO:0000256" key="4">
    <source>
        <dbReference type="ARBA" id="ARBA00022801"/>
    </source>
</evidence>
<proteinExistence type="inferred from homology"/>
<dbReference type="PROSITE" id="PS00138">
    <property type="entry name" value="SUBTILASE_SER"/>
    <property type="match status" value="1"/>
</dbReference>